<name>A0A4S2N2Y4_9PEZI</name>
<organism evidence="2 3">
    <name type="scientific">Ascodesmis nigricans</name>
    <dbReference type="NCBI Taxonomy" id="341454"/>
    <lineage>
        <taxon>Eukaryota</taxon>
        <taxon>Fungi</taxon>
        <taxon>Dikarya</taxon>
        <taxon>Ascomycota</taxon>
        <taxon>Pezizomycotina</taxon>
        <taxon>Pezizomycetes</taxon>
        <taxon>Pezizales</taxon>
        <taxon>Ascodesmidaceae</taxon>
        <taxon>Ascodesmis</taxon>
    </lineage>
</organism>
<keyword evidence="3" id="KW-1185">Reference proteome</keyword>
<feature type="compositionally biased region" description="Basic and acidic residues" evidence="1">
    <location>
        <begin position="478"/>
        <end position="501"/>
    </location>
</feature>
<accession>A0A4S2N2Y4</accession>
<proteinExistence type="predicted"/>
<evidence type="ECO:0000313" key="3">
    <source>
        <dbReference type="Proteomes" id="UP000298138"/>
    </source>
</evidence>
<dbReference type="OrthoDB" id="5377213at2759"/>
<feature type="compositionally biased region" description="Polar residues" evidence="1">
    <location>
        <begin position="323"/>
        <end position="361"/>
    </location>
</feature>
<feature type="compositionally biased region" description="Polar residues" evidence="1">
    <location>
        <begin position="217"/>
        <end position="238"/>
    </location>
</feature>
<feature type="compositionally biased region" description="Basic residues" evidence="1">
    <location>
        <begin position="205"/>
        <end position="216"/>
    </location>
</feature>
<feature type="compositionally biased region" description="Low complexity" evidence="1">
    <location>
        <begin position="20"/>
        <end position="49"/>
    </location>
</feature>
<dbReference type="InParanoid" id="A0A4S2N2Y4"/>
<gene>
    <name evidence="2" type="ORF">EX30DRAFT_346293</name>
</gene>
<feature type="compositionally biased region" description="Polar residues" evidence="1">
    <location>
        <begin position="387"/>
        <end position="397"/>
    </location>
</feature>
<feature type="region of interest" description="Disordered" evidence="1">
    <location>
        <begin position="196"/>
        <end position="249"/>
    </location>
</feature>
<feature type="region of interest" description="Disordered" evidence="1">
    <location>
        <begin position="323"/>
        <end position="536"/>
    </location>
</feature>
<dbReference type="Proteomes" id="UP000298138">
    <property type="component" value="Unassembled WGS sequence"/>
</dbReference>
<evidence type="ECO:0000256" key="1">
    <source>
        <dbReference type="SAM" id="MobiDB-lite"/>
    </source>
</evidence>
<feature type="compositionally biased region" description="Acidic residues" evidence="1">
    <location>
        <begin position="461"/>
        <end position="477"/>
    </location>
</feature>
<sequence>MTSAIPVAQYPLNHPRNPHSAASSSSCYYSSYYTPRSSSPSYYPSSSASTQQTTYWPNAHASSVSTASSIPASSSSRRNPGLVAAQFVTKKTRRIHKRARSDPEQEENMLEEVWAPGYVTPPAVSRSESPFGKLKPPTLGLSKSRVAIKPLLKKVTVSSRGNSLDLSRSDGGIPGGVGLGIYDSYDSSGLEDVDRERLDTAFPKNPRRSIQKHRRNISNNSAGSLTTPVHTTSAQHPQRQLPRRGVETSDRYYYRDAHSSSNDDSDSEDEEFRQIRRRVLAGHGRTEYTSGAVYTITSTTVAKSGGASAPILPSLATSMSDVHSYSHSRNAPSTQHQSSSNLTSPITPITPESSLPPTASHPSLPLSEKKSKRSSRSTRSTNKSTTQIRSLSPSFAESVTAARKAWEAKEEKKEEKRERKRRQSEERRTSLNLVRPSRRRERGTSGSTTGEGDESWRPSFDMEETQEDDEEESEDEVYYGRETEEWKEKQRRKMEKEERRQAKWGVFARSGERSGAGSPRLRSRQNMATPPPSAENAVTTEGYAYEATTTVMDEKAAIARSGKRGRKGGLKRRWTELVVWCRIGMVRLRRKMGL</sequence>
<dbReference type="EMBL" id="ML220113">
    <property type="protein sequence ID" value="TGZ83508.1"/>
    <property type="molecule type" value="Genomic_DNA"/>
</dbReference>
<evidence type="ECO:0000313" key="2">
    <source>
        <dbReference type="EMBL" id="TGZ83508.1"/>
    </source>
</evidence>
<reference evidence="2 3" key="1">
    <citation type="submission" date="2019-04" db="EMBL/GenBank/DDBJ databases">
        <title>Comparative genomics and transcriptomics to analyze fruiting body development in filamentous ascomycetes.</title>
        <authorList>
            <consortium name="DOE Joint Genome Institute"/>
            <person name="Lutkenhaus R."/>
            <person name="Traeger S."/>
            <person name="Breuer J."/>
            <person name="Kuo A."/>
            <person name="Lipzen A."/>
            <person name="Pangilinan J."/>
            <person name="Dilworth D."/>
            <person name="Sandor L."/>
            <person name="Poggeler S."/>
            <person name="Barry K."/>
            <person name="Grigoriev I.V."/>
            <person name="Nowrousian M."/>
        </authorList>
    </citation>
    <scope>NUCLEOTIDE SEQUENCE [LARGE SCALE GENOMIC DNA]</scope>
    <source>
        <strain evidence="2 3">CBS 389.68</strain>
    </source>
</reference>
<dbReference type="AlphaFoldDB" id="A0A4S2N2Y4"/>
<protein>
    <submittedName>
        <fullName evidence="2">Uncharacterized protein</fullName>
    </submittedName>
</protein>
<feature type="region of interest" description="Disordered" evidence="1">
    <location>
        <begin position="1"/>
        <end position="54"/>
    </location>
</feature>
<feature type="compositionally biased region" description="Low complexity" evidence="1">
    <location>
        <begin position="377"/>
        <end position="386"/>
    </location>
</feature>
<feature type="compositionally biased region" description="Basic and acidic residues" evidence="1">
    <location>
        <begin position="404"/>
        <end position="429"/>
    </location>
</feature>